<dbReference type="GO" id="GO:0005524">
    <property type="term" value="F:ATP binding"/>
    <property type="evidence" value="ECO:0007669"/>
    <property type="project" value="UniProtKB-UniRule"/>
</dbReference>
<evidence type="ECO:0000256" key="9">
    <source>
        <dbReference type="ARBA" id="ARBA00031356"/>
    </source>
</evidence>
<evidence type="ECO:0000256" key="6">
    <source>
        <dbReference type="ARBA" id="ARBA00022755"/>
    </source>
</evidence>
<dbReference type="InterPro" id="IPR025777">
    <property type="entry name" value="GMPS_ATP_PPase_dom"/>
</dbReference>
<dbReference type="PRINTS" id="PR00096">
    <property type="entry name" value="GATASE"/>
</dbReference>
<dbReference type="CDD" id="cd01997">
    <property type="entry name" value="GMP_synthase_C"/>
    <property type="match status" value="1"/>
</dbReference>
<accession>A0A7S3JT39</accession>
<dbReference type="GO" id="GO:0005829">
    <property type="term" value="C:cytosol"/>
    <property type="evidence" value="ECO:0007669"/>
    <property type="project" value="TreeGrafter"/>
</dbReference>
<evidence type="ECO:0000313" key="12">
    <source>
        <dbReference type="EMBL" id="CAE0364121.1"/>
    </source>
</evidence>
<dbReference type="Pfam" id="PF00117">
    <property type="entry name" value="GATase"/>
    <property type="match status" value="1"/>
</dbReference>
<keyword evidence="4 10" id="KW-0547">Nucleotide-binding</keyword>
<evidence type="ECO:0000256" key="3">
    <source>
        <dbReference type="ARBA" id="ARBA00022598"/>
    </source>
</evidence>
<dbReference type="PANTHER" id="PTHR11922:SF2">
    <property type="entry name" value="GMP SYNTHASE [GLUTAMINE-HYDROLYZING]"/>
    <property type="match status" value="1"/>
</dbReference>
<evidence type="ECO:0000256" key="7">
    <source>
        <dbReference type="ARBA" id="ARBA00022840"/>
    </source>
</evidence>
<gene>
    <name evidence="12" type="ORF">ALAG00032_LOCUS4862</name>
</gene>
<dbReference type="AlphaFoldDB" id="A0A7S3JT39"/>
<dbReference type="EMBL" id="HBIJ01006923">
    <property type="protein sequence ID" value="CAE0364121.1"/>
    <property type="molecule type" value="Transcribed_RNA"/>
</dbReference>
<dbReference type="Gene3D" id="3.40.50.620">
    <property type="entry name" value="HUPs"/>
    <property type="match status" value="1"/>
</dbReference>
<dbReference type="SUPFAM" id="SSF52317">
    <property type="entry name" value="Class I glutamine amidotransferase-like"/>
    <property type="match status" value="1"/>
</dbReference>
<dbReference type="EC" id="6.3.5.2" evidence="2"/>
<dbReference type="GO" id="GO:0003921">
    <property type="term" value="F:GMP synthase activity"/>
    <property type="evidence" value="ECO:0007669"/>
    <property type="project" value="InterPro"/>
</dbReference>
<dbReference type="Gene3D" id="3.40.50.880">
    <property type="match status" value="1"/>
</dbReference>
<dbReference type="NCBIfam" id="TIGR00888">
    <property type="entry name" value="guaA_Nterm"/>
    <property type="match status" value="1"/>
</dbReference>
<dbReference type="PROSITE" id="PS51273">
    <property type="entry name" value="GATASE_TYPE_1"/>
    <property type="match status" value="1"/>
</dbReference>
<dbReference type="PANTHER" id="PTHR11922">
    <property type="entry name" value="GMP SYNTHASE-RELATED"/>
    <property type="match status" value="1"/>
</dbReference>
<dbReference type="InterPro" id="IPR017926">
    <property type="entry name" value="GATASE"/>
</dbReference>
<dbReference type="InterPro" id="IPR014729">
    <property type="entry name" value="Rossmann-like_a/b/a_fold"/>
</dbReference>
<comment type="pathway">
    <text evidence="1">Purine metabolism; GMP biosynthesis; GMP from XMP (L-Gln route): step 1/1.</text>
</comment>
<dbReference type="Gene3D" id="3.30.300.10">
    <property type="match status" value="2"/>
</dbReference>
<evidence type="ECO:0000256" key="1">
    <source>
        <dbReference type="ARBA" id="ARBA00005153"/>
    </source>
</evidence>
<dbReference type="InterPro" id="IPR004739">
    <property type="entry name" value="GMP_synth_GATase"/>
</dbReference>
<keyword evidence="7 10" id="KW-0067">ATP-binding</keyword>
<reference evidence="12" key="1">
    <citation type="submission" date="2021-01" db="EMBL/GenBank/DDBJ databases">
        <authorList>
            <person name="Corre E."/>
            <person name="Pelletier E."/>
            <person name="Niang G."/>
            <person name="Scheremetjew M."/>
            <person name="Finn R."/>
            <person name="Kale V."/>
            <person name="Holt S."/>
            <person name="Cochrane G."/>
            <person name="Meng A."/>
            <person name="Brown T."/>
            <person name="Cohen L."/>
        </authorList>
    </citation>
    <scope>NUCLEOTIDE SEQUENCE</scope>
    <source>
        <strain evidence="12">CCMP1510</strain>
    </source>
</reference>
<dbReference type="Pfam" id="PF00958">
    <property type="entry name" value="GMP_synt_C"/>
    <property type="match status" value="1"/>
</dbReference>
<evidence type="ECO:0000256" key="10">
    <source>
        <dbReference type="PROSITE-ProRule" id="PRU00886"/>
    </source>
</evidence>
<evidence type="ECO:0000256" key="5">
    <source>
        <dbReference type="ARBA" id="ARBA00022749"/>
    </source>
</evidence>
<dbReference type="CDD" id="cd01742">
    <property type="entry name" value="GATase1_GMP_Synthase"/>
    <property type="match status" value="1"/>
</dbReference>
<evidence type="ECO:0000256" key="8">
    <source>
        <dbReference type="ARBA" id="ARBA00022962"/>
    </source>
</evidence>
<dbReference type="SUPFAM" id="SSF54810">
    <property type="entry name" value="GMP synthetase C-terminal dimerisation domain"/>
    <property type="match status" value="2"/>
</dbReference>
<evidence type="ECO:0000256" key="2">
    <source>
        <dbReference type="ARBA" id="ARBA00012746"/>
    </source>
</evidence>
<dbReference type="UniPathway" id="UPA00189">
    <property type="reaction ID" value="UER00296"/>
</dbReference>
<evidence type="ECO:0000256" key="4">
    <source>
        <dbReference type="ARBA" id="ARBA00022741"/>
    </source>
</evidence>
<organism evidence="12">
    <name type="scientific">Aureoumbra lagunensis</name>
    <dbReference type="NCBI Taxonomy" id="44058"/>
    <lineage>
        <taxon>Eukaryota</taxon>
        <taxon>Sar</taxon>
        <taxon>Stramenopiles</taxon>
        <taxon>Ochrophyta</taxon>
        <taxon>Pelagophyceae</taxon>
        <taxon>Pelagomonadales</taxon>
        <taxon>Aureoumbra</taxon>
    </lineage>
</organism>
<feature type="domain" description="GMPS ATP-PPase" evidence="11">
    <location>
        <begin position="211"/>
        <end position="417"/>
    </location>
</feature>
<protein>
    <recommendedName>
        <fullName evidence="2">GMP synthase (glutamine-hydrolyzing)</fullName>
        <ecNumber evidence="2">6.3.5.2</ecNumber>
    </recommendedName>
    <alternativeName>
        <fullName evidence="9">Glutamine amidotransferase</fullName>
    </alternativeName>
</protein>
<proteinExistence type="predicted"/>
<keyword evidence="5 10" id="KW-0332">GMP biosynthesis</keyword>
<feature type="binding site" evidence="10">
    <location>
        <begin position="238"/>
        <end position="244"/>
    </location>
    <ligand>
        <name>ATP</name>
        <dbReference type="ChEBI" id="CHEBI:30616"/>
    </ligand>
</feature>
<dbReference type="SUPFAM" id="SSF52402">
    <property type="entry name" value="Adenine nucleotide alpha hydrolases-like"/>
    <property type="match status" value="1"/>
</dbReference>
<keyword evidence="6 10" id="KW-0658">Purine biosynthesis</keyword>
<evidence type="ECO:0000259" key="11">
    <source>
        <dbReference type="PROSITE" id="PS51553"/>
    </source>
</evidence>
<sequence length="647" mass="71555">MKTIYVLDCGGQYCHLLASRIRRHEAFSAVVPCEISAEDLSDACGVIISGGPQSVFEESSPRVDSKIWSLPVPLLGICYGCQMMCQDLGGIVKNSDHGEYGAAELHCTVETNGLIPSGKRVVWMSHRDIVTRLPDGMETIATTEHSPHAAVKLIGKPVFGVQFHPEVRHTSDGEKILGNFVDLCQARGSWRPENFLQVQIKNIATRVLESDTDENKEQPSKKKAKLTRKKKAVFMLVSGGVDSTVAFAMIAKALPAERVRGLYVDTGMMRLDESRTVRESLEQAGLGAGLSCVDASERFLTALDGVTAPEVKRRIIGREFINVQRDECAKLLHENDEYEWLLGQGTIYPDTIESGGKRDSSGSNRKADVIKTHHNRVAEIDALLEQGLVLEPLSELYKDEVRAVGEQLGLPHKMVWRQPFPGPGLGVRLLCCDAEDNHLLTVNSMATLRDQAVALLSQPEWQVHVPPLKSVGCQGDARTYRHFAVLTKYRQDWDEIATAATRLVNGHDDLNRVVISLKTNDSIEVHQGFSLTDSPPHTVTKSRLDILRRADHIATTFLADNGHLNNIWQCPVVMAPLKPTHLTSASNKEVIILRPVDSTEAMTAAFSRLPIPILHELAARLLEHLSDHVADVFYDVTNKPPGTIEWE</sequence>
<keyword evidence="3" id="KW-0436">Ligase</keyword>
<name>A0A7S3JT39_9STRA</name>
<dbReference type="PROSITE" id="PS51553">
    <property type="entry name" value="GMPS_ATP_PPASE"/>
    <property type="match status" value="1"/>
</dbReference>
<dbReference type="InterPro" id="IPR001674">
    <property type="entry name" value="GMP_synth_C"/>
</dbReference>
<keyword evidence="8" id="KW-0315">Glutamine amidotransferase</keyword>
<dbReference type="InterPro" id="IPR029062">
    <property type="entry name" value="Class_I_gatase-like"/>
</dbReference>
<dbReference type="PRINTS" id="PR00097">
    <property type="entry name" value="ANTSNTHASEII"/>
</dbReference>